<keyword evidence="2" id="KW-1185">Reference proteome</keyword>
<dbReference type="HOGENOM" id="CLU_2671384_0_0_1"/>
<dbReference type="AlphaFoldDB" id="A0A067P5B9"/>
<reference evidence="2" key="1">
    <citation type="journal article" date="2014" name="Proc. Natl. Acad. Sci. U.S.A.">
        <title>Extensive sampling of basidiomycete genomes demonstrates inadequacy of the white-rot/brown-rot paradigm for wood decay fungi.</title>
        <authorList>
            <person name="Riley R."/>
            <person name="Salamov A.A."/>
            <person name="Brown D.W."/>
            <person name="Nagy L.G."/>
            <person name="Floudas D."/>
            <person name="Held B.W."/>
            <person name="Levasseur A."/>
            <person name="Lombard V."/>
            <person name="Morin E."/>
            <person name="Otillar R."/>
            <person name="Lindquist E.A."/>
            <person name="Sun H."/>
            <person name="LaButti K.M."/>
            <person name="Schmutz J."/>
            <person name="Jabbour D."/>
            <person name="Luo H."/>
            <person name="Baker S.E."/>
            <person name="Pisabarro A.G."/>
            <person name="Walton J.D."/>
            <person name="Blanchette R.A."/>
            <person name="Henrissat B."/>
            <person name="Martin F."/>
            <person name="Cullen D."/>
            <person name="Hibbett D.S."/>
            <person name="Grigoriev I.V."/>
        </authorList>
    </citation>
    <scope>NUCLEOTIDE SEQUENCE [LARGE SCALE GENOMIC DNA]</scope>
    <source>
        <strain evidence="2">MUCL 33604</strain>
    </source>
</reference>
<accession>A0A067P5B9</accession>
<gene>
    <name evidence="1" type="ORF">JAAARDRAFT_201204</name>
</gene>
<dbReference type="EMBL" id="KL197841">
    <property type="protein sequence ID" value="KDQ49035.1"/>
    <property type="molecule type" value="Genomic_DNA"/>
</dbReference>
<proteinExistence type="predicted"/>
<protein>
    <submittedName>
        <fullName evidence="1">Uncharacterized protein</fullName>
    </submittedName>
</protein>
<organism evidence="1 2">
    <name type="scientific">Jaapia argillacea MUCL 33604</name>
    <dbReference type="NCBI Taxonomy" id="933084"/>
    <lineage>
        <taxon>Eukaryota</taxon>
        <taxon>Fungi</taxon>
        <taxon>Dikarya</taxon>
        <taxon>Basidiomycota</taxon>
        <taxon>Agaricomycotina</taxon>
        <taxon>Agaricomycetes</taxon>
        <taxon>Agaricomycetidae</taxon>
        <taxon>Jaapiales</taxon>
        <taxon>Jaapiaceae</taxon>
        <taxon>Jaapia</taxon>
    </lineage>
</organism>
<dbReference type="InParanoid" id="A0A067P5B9"/>
<dbReference type="Proteomes" id="UP000027265">
    <property type="component" value="Unassembled WGS sequence"/>
</dbReference>
<name>A0A067P5B9_9AGAM</name>
<evidence type="ECO:0000313" key="1">
    <source>
        <dbReference type="EMBL" id="KDQ49035.1"/>
    </source>
</evidence>
<evidence type="ECO:0000313" key="2">
    <source>
        <dbReference type="Proteomes" id="UP000027265"/>
    </source>
</evidence>
<sequence length="75" mass="8538">MGSSSITIIFLLNTRDGYISLQTSLQYILVPAHPTSSALSFIFVTLTPRHFITPPSNHRLWTMDYRPLTTDSYSF</sequence>